<evidence type="ECO:0000313" key="6">
    <source>
        <dbReference type="Proteomes" id="UP000239290"/>
    </source>
</evidence>
<dbReference type="GO" id="GO:0043565">
    <property type="term" value="F:sequence-specific DNA binding"/>
    <property type="evidence" value="ECO:0007669"/>
    <property type="project" value="InterPro"/>
</dbReference>
<reference evidence="4" key="1">
    <citation type="journal article" date="2018" name="Genome Announc.">
        <title>Draft Genome Sequence of Rhodococcus opacus Strain 04-OD7, Which Can Mobilize Phosphate.</title>
        <authorList>
            <person name="Zheng B.X."/>
            <person name="Zhang H.K."/>
            <person name="Ding K."/>
        </authorList>
    </citation>
    <scope>NUCLEOTIDE SEQUENCE</scope>
    <source>
        <strain evidence="4">04-OD7</strain>
    </source>
</reference>
<dbReference type="SUPFAM" id="SSF46689">
    <property type="entry name" value="Homeodomain-like"/>
    <property type="match status" value="1"/>
</dbReference>
<dbReference type="InterPro" id="IPR009057">
    <property type="entry name" value="Homeodomain-like_sf"/>
</dbReference>
<name>A0A2S8IIG0_RHOOP</name>
<evidence type="ECO:0000259" key="3">
    <source>
        <dbReference type="PROSITE" id="PS01124"/>
    </source>
</evidence>
<reference evidence="6" key="2">
    <citation type="submission" date="2018-02" db="EMBL/GenBank/DDBJ databases">
        <title>Draft genome sequencing of Rhodococcus opacus KU647198.</title>
        <authorList>
            <person name="Zheng B.-X."/>
        </authorList>
    </citation>
    <scope>NUCLEOTIDE SEQUENCE [LARGE SCALE GENOMIC DNA]</scope>
    <source>
        <strain evidence="6">04-OD7</strain>
    </source>
</reference>
<dbReference type="InterPro" id="IPR018060">
    <property type="entry name" value="HTH_AraC"/>
</dbReference>
<protein>
    <submittedName>
        <fullName evidence="4">AraC family transcriptional regulator</fullName>
    </submittedName>
</protein>
<evidence type="ECO:0000256" key="1">
    <source>
        <dbReference type="ARBA" id="ARBA00023015"/>
    </source>
</evidence>
<dbReference type="EMBL" id="PUIO01000079">
    <property type="protein sequence ID" value="PQP15064.1"/>
    <property type="molecule type" value="Genomic_DNA"/>
</dbReference>
<evidence type="ECO:0000256" key="2">
    <source>
        <dbReference type="ARBA" id="ARBA00023163"/>
    </source>
</evidence>
<sequence length="43" mass="4786">TQAALLAGFPSYESLRRVFARELSMSPTVYQRRFGTAHRADAG</sequence>
<dbReference type="GO" id="GO:0003700">
    <property type="term" value="F:DNA-binding transcription factor activity"/>
    <property type="evidence" value="ECO:0007669"/>
    <property type="project" value="InterPro"/>
</dbReference>
<evidence type="ECO:0000313" key="4">
    <source>
        <dbReference type="EMBL" id="PQP14495.1"/>
    </source>
</evidence>
<gene>
    <name evidence="5" type="ORF">C5613_39340</name>
    <name evidence="4" type="ORF">C5613_40870</name>
</gene>
<feature type="domain" description="HTH araC/xylS-type" evidence="3">
    <location>
        <begin position="1"/>
        <end position="33"/>
    </location>
</feature>
<feature type="non-terminal residue" evidence="4">
    <location>
        <position position="1"/>
    </location>
</feature>
<dbReference type="EMBL" id="PUIO01000088">
    <property type="protein sequence ID" value="PQP14495.1"/>
    <property type="molecule type" value="Genomic_DNA"/>
</dbReference>
<accession>A0A2S8IIG0</accession>
<comment type="caution">
    <text evidence="4">The sequence shown here is derived from an EMBL/GenBank/DDBJ whole genome shotgun (WGS) entry which is preliminary data.</text>
</comment>
<dbReference type="Proteomes" id="UP000239290">
    <property type="component" value="Unassembled WGS sequence"/>
</dbReference>
<evidence type="ECO:0000313" key="5">
    <source>
        <dbReference type="EMBL" id="PQP15064.1"/>
    </source>
</evidence>
<organism evidence="4 6">
    <name type="scientific">Rhodococcus opacus</name>
    <name type="common">Nocardia opaca</name>
    <dbReference type="NCBI Taxonomy" id="37919"/>
    <lineage>
        <taxon>Bacteria</taxon>
        <taxon>Bacillati</taxon>
        <taxon>Actinomycetota</taxon>
        <taxon>Actinomycetes</taxon>
        <taxon>Mycobacteriales</taxon>
        <taxon>Nocardiaceae</taxon>
        <taxon>Rhodococcus</taxon>
    </lineage>
</organism>
<dbReference type="PROSITE" id="PS01124">
    <property type="entry name" value="HTH_ARAC_FAMILY_2"/>
    <property type="match status" value="1"/>
</dbReference>
<reference evidence="4" key="3">
    <citation type="submission" date="2018-02" db="EMBL/GenBank/DDBJ databases">
        <authorList>
            <person name="Cohen D.B."/>
            <person name="Kent A.D."/>
        </authorList>
    </citation>
    <scope>NUCLEOTIDE SEQUENCE</scope>
    <source>
        <strain evidence="4">04-OD7</strain>
    </source>
</reference>
<proteinExistence type="predicted"/>
<keyword evidence="1" id="KW-0805">Transcription regulation</keyword>
<keyword evidence="2" id="KW-0804">Transcription</keyword>
<dbReference type="AlphaFoldDB" id="A0A2S8IIG0"/>